<evidence type="ECO:0000313" key="1">
    <source>
        <dbReference type="EMBL" id="EGJ99428.1"/>
    </source>
</evidence>
<dbReference type="EMBL" id="ADLV01000006">
    <property type="protein sequence ID" value="EGJ99428.1"/>
    <property type="molecule type" value="Genomic_DNA"/>
</dbReference>
<dbReference type="HOGENOM" id="CLU_3269192_0_0_10"/>
<comment type="caution">
    <text evidence="1">The sequence shown here is derived from an EMBL/GenBank/DDBJ whole genome shotgun (WGS) entry which is preliminary data.</text>
</comment>
<accession>F5ITP4</accession>
<name>F5ITP4_9BACT</name>
<dbReference type="Proteomes" id="UP000004913">
    <property type="component" value="Unassembled WGS sequence"/>
</dbReference>
<protein>
    <submittedName>
        <fullName evidence="1">Uncharacterized protein</fullName>
    </submittedName>
</protein>
<dbReference type="STRING" id="742766.HMPREF9455_00461"/>
<proteinExistence type="predicted"/>
<gene>
    <name evidence="1" type="ORF">HMPREF9455_00461</name>
</gene>
<evidence type="ECO:0000313" key="2">
    <source>
        <dbReference type="Proteomes" id="UP000004913"/>
    </source>
</evidence>
<keyword evidence="2" id="KW-1185">Reference proteome</keyword>
<dbReference type="AlphaFoldDB" id="F5ITP4"/>
<organism evidence="1 2">
    <name type="scientific">Dysgonomonas gadei ATCC BAA-286</name>
    <dbReference type="NCBI Taxonomy" id="742766"/>
    <lineage>
        <taxon>Bacteria</taxon>
        <taxon>Pseudomonadati</taxon>
        <taxon>Bacteroidota</taxon>
        <taxon>Bacteroidia</taxon>
        <taxon>Bacteroidales</taxon>
        <taxon>Dysgonomonadaceae</taxon>
        <taxon>Dysgonomonas</taxon>
    </lineage>
</organism>
<reference evidence="1 2" key="1">
    <citation type="submission" date="2011-04" db="EMBL/GenBank/DDBJ databases">
        <title>The Genome Sequence of Dysgonomonas gadei ATCC BAA-286.</title>
        <authorList>
            <consortium name="The Broad Institute Genome Sequencing Platform"/>
            <person name="Earl A."/>
            <person name="Ward D."/>
            <person name="Feldgarden M."/>
            <person name="Gevers D."/>
            <person name="Pudlo N."/>
            <person name="Martens E."/>
            <person name="Allen-Vercoe E."/>
            <person name="Young S.K."/>
            <person name="Zeng Q."/>
            <person name="Gargeya S."/>
            <person name="Fitzgerald M."/>
            <person name="Haas B."/>
            <person name="Abouelleil A."/>
            <person name="Alvarado L."/>
            <person name="Arachchi H.M."/>
            <person name="Berlin A."/>
            <person name="Brown A."/>
            <person name="Chapman S.B."/>
            <person name="Chen Z."/>
            <person name="Dunbar C."/>
            <person name="Freedman E."/>
            <person name="Gearin G."/>
            <person name="Gellesch M."/>
            <person name="Goldberg J."/>
            <person name="Griggs A."/>
            <person name="Gujja S."/>
            <person name="Heiman D."/>
            <person name="Howarth C."/>
            <person name="Larson L."/>
            <person name="Lui A."/>
            <person name="MacDonald P.J.P."/>
            <person name="Mehta T."/>
            <person name="Montmayeur A."/>
            <person name="Murphy C."/>
            <person name="Neiman D."/>
            <person name="Pearson M."/>
            <person name="Priest M."/>
            <person name="Roberts A."/>
            <person name="Saif S."/>
            <person name="Shea T."/>
            <person name="Shenoy N."/>
            <person name="Sisk P."/>
            <person name="Stolte C."/>
            <person name="Sykes S."/>
            <person name="Yandava C."/>
            <person name="Wortman J."/>
            <person name="Nusbaum C."/>
            <person name="Birren B."/>
        </authorList>
    </citation>
    <scope>NUCLEOTIDE SEQUENCE [LARGE SCALE GENOMIC DNA]</scope>
    <source>
        <strain evidence="1 2">ATCC BAA-286</strain>
    </source>
</reference>
<sequence>MTAEQILKEHGIKKTVCRKCIPDIACNHVISLMSYECFICI</sequence>